<feature type="transmembrane region" description="Helical" evidence="1">
    <location>
        <begin position="50"/>
        <end position="71"/>
    </location>
</feature>
<keyword evidence="1" id="KW-0812">Transmembrane</keyword>
<organism evidence="2 3">
    <name type="scientific">Amycolatopsis vancoresmycina DSM 44592</name>
    <dbReference type="NCBI Taxonomy" id="1292037"/>
    <lineage>
        <taxon>Bacteria</taxon>
        <taxon>Bacillati</taxon>
        <taxon>Actinomycetota</taxon>
        <taxon>Actinomycetes</taxon>
        <taxon>Pseudonocardiales</taxon>
        <taxon>Pseudonocardiaceae</taxon>
        <taxon>Amycolatopsis</taxon>
    </lineage>
</organism>
<keyword evidence="1" id="KW-1133">Transmembrane helix</keyword>
<evidence type="ECO:0000313" key="2">
    <source>
        <dbReference type="EMBL" id="EOD63689.1"/>
    </source>
</evidence>
<feature type="transmembrane region" description="Helical" evidence="1">
    <location>
        <begin position="21"/>
        <end position="44"/>
    </location>
</feature>
<dbReference type="EMBL" id="AOUO01000598">
    <property type="protein sequence ID" value="EOD63689.1"/>
    <property type="molecule type" value="Genomic_DNA"/>
</dbReference>
<dbReference type="Proteomes" id="UP000014139">
    <property type="component" value="Unassembled WGS sequence"/>
</dbReference>
<protein>
    <submittedName>
        <fullName evidence="2">Uncharacterized protein</fullName>
    </submittedName>
</protein>
<reference evidence="2 3" key="1">
    <citation type="submission" date="2013-02" db="EMBL/GenBank/DDBJ databases">
        <title>Draft genome sequence of Amycolatopsis vancoresmycina strain DSM 44592T.</title>
        <authorList>
            <person name="Kumar S."/>
            <person name="Kaur N."/>
            <person name="Kaur C."/>
            <person name="Raghava G.P.S."/>
            <person name="Mayilraj S."/>
        </authorList>
    </citation>
    <scope>NUCLEOTIDE SEQUENCE [LARGE SCALE GENOMIC DNA]</scope>
    <source>
        <strain evidence="2 3">DSM 44592</strain>
    </source>
</reference>
<keyword evidence="3" id="KW-1185">Reference proteome</keyword>
<dbReference type="AlphaFoldDB" id="R1HZJ9"/>
<accession>R1HZJ9</accession>
<dbReference type="PATRIC" id="fig|1292037.4.peg.6701"/>
<keyword evidence="1" id="KW-0472">Membrane</keyword>
<dbReference type="OrthoDB" id="9256048at2"/>
<proteinExistence type="predicted"/>
<sequence>MRLILTFNEKGADHSPQRGAAILATISALVTIATPVVTGIFLFLPSSSVVPTTVLAVYVCVLTTVLLLVLIRQGVYHARQLQEQELRHSEQDADCARRLAELGAQHGEQLREQEIRHAEQLRSQEVRHTEQLSVQGRAARYAPAMIPLRKSFGSLANASWTMLEGDRSEDTFIRHLQNSLQFLAESFSLITDNPCRTSIKVTSAPANGGHIYDGLVTTLCRSDEDELDYATTRDQIGNNTDFRQILEDGLAYFISNDLVAEISKGYQNSHWTPQVLQSHKFKYRATIVWPISRARARMSSSPSPQEVIGFLCVDTPMINSFHETFDVPIGMTFAGGLHLALNRFREQQMRDRNGKTPDFVHGSDEE</sequence>
<comment type="caution">
    <text evidence="2">The sequence shown here is derived from an EMBL/GenBank/DDBJ whole genome shotgun (WGS) entry which is preliminary data.</text>
</comment>
<name>R1HZJ9_9PSEU</name>
<dbReference type="RefSeq" id="WP_004559540.1">
    <property type="nucleotide sequence ID" value="NZ_AOUO01000598.1"/>
</dbReference>
<evidence type="ECO:0000313" key="3">
    <source>
        <dbReference type="Proteomes" id="UP000014139"/>
    </source>
</evidence>
<gene>
    <name evidence="2" type="ORF">H480_35708</name>
</gene>
<evidence type="ECO:0000256" key="1">
    <source>
        <dbReference type="SAM" id="Phobius"/>
    </source>
</evidence>